<dbReference type="EMBL" id="FLRJ01000519">
    <property type="protein sequence ID" value="SBT73828.1"/>
    <property type="molecule type" value="Genomic_DNA"/>
</dbReference>
<reference evidence="2 3" key="1">
    <citation type="submission" date="2016-06" db="EMBL/GenBank/DDBJ databases">
        <authorList>
            <consortium name="Pathogen Informatics"/>
        </authorList>
    </citation>
    <scope>NUCLEOTIDE SEQUENCE [LARGE SCALE GENOMIC DNA]</scope>
</reference>
<name>A0A1C3KJ15_PLAOA</name>
<protein>
    <submittedName>
        <fullName evidence="2">PIR protein</fullName>
    </submittedName>
</protein>
<dbReference type="Proteomes" id="UP000243200">
    <property type="component" value="Unassembled WGS sequence"/>
</dbReference>
<evidence type="ECO:0000313" key="3">
    <source>
        <dbReference type="Proteomes" id="UP000243200"/>
    </source>
</evidence>
<dbReference type="AlphaFoldDB" id="A0A1C3KJ15"/>
<evidence type="ECO:0000256" key="1">
    <source>
        <dbReference type="SAM" id="Phobius"/>
    </source>
</evidence>
<keyword evidence="1" id="KW-0472">Membrane</keyword>
<keyword evidence="1" id="KW-1133">Transmembrane helix</keyword>
<dbReference type="VEuPathDB" id="PlasmoDB:POWCR01_000157100"/>
<dbReference type="OrthoDB" id="385183at2759"/>
<gene>
    <name evidence="2" type="primary">PowCR01_000157100</name>
    <name evidence="2" type="ORF">POWCR01_000157100</name>
</gene>
<dbReference type="VEuPathDB" id="PlasmoDB:PocGH01_00040900"/>
<feature type="transmembrane region" description="Helical" evidence="1">
    <location>
        <begin position="323"/>
        <end position="344"/>
    </location>
</feature>
<evidence type="ECO:0000313" key="2">
    <source>
        <dbReference type="EMBL" id="SBT73828.1"/>
    </source>
</evidence>
<accession>A0A1C3KJ15</accession>
<proteinExistence type="predicted"/>
<sequence>MSTGGENFDYEEFIKKVPFYFYYTIYLYKTIKIFTSYYYLTGIYHITSINKYIYLIHCLFIQYDFLQPLTFNKIYEKFNEYRSNTDGNQYCNTIKDQLSIPSDYEEHILHFCNILYKIIFNLEGSQNDLYENEPEDYKMYCSLLKYWLFEEKETLPILPNTDGIYQSARNKLQFKLHDNNTFPCTFYELNRNDMKKLRKIYAFVLIYFSNFRTFKNKYIDCKYLDYLGKGLIEFYSNMNSCSKKLTQDNFCKELMEIQNNFKLDHFHLIHSTEDTSYRYVADETVGCPLEIKSINKPFHLLYKEGKNRWLLTDEPIDSINNSIISASSAIGATVGISSFLVYLFKFTNIGSLFSRGKQDENEMFLNIDEGMHDFTYPISEPEHNNFGNSSYKISYYSVGNS</sequence>
<organism evidence="2 3">
    <name type="scientific">Plasmodium ovale</name>
    <name type="common">malaria parasite P. ovale</name>
    <dbReference type="NCBI Taxonomy" id="36330"/>
    <lineage>
        <taxon>Eukaryota</taxon>
        <taxon>Sar</taxon>
        <taxon>Alveolata</taxon>
        <taxon>Apicomplexa</taxon>
        <taxon>Aconoidasida</taxon>
        <taxon>Haemosporida</taxon>
        <taxon>Plasmodiidae</taxon>
        <taxon>Plasmodium</taxon>
        <taxon>Plasmodium (Plasmodium)</taxon>
    </lineage>
</organism>
<keyword evidence="1" id="KW-0812">Transmembrane</keyword>
<feature type="transmembrane region" description="Helical" evidence="1">
    <location>
        <begin position="20"/>
        <end position="40"/>
    </location>
</feature>